<dbReference type="EMBL" id="LR796165">
    <property type="protein sequence ID" value="CAB4122592.1"/>
    <property type="molecule type" value="Genomic_DNA"/>
</dbReference>
<protein>
    <submittedName>
        <fullName evidence="1">Uncharacterized protein</fullName>
    </submittedName>
</protein>
<evidence type="ECO:0000313" key="1">
    <source>
        <dbReference type="EMBL" id="CAB4122592.1"/>
    </source>
</evidence>
<name>A0A6J5KN12_9CAUD</name>
<accession>A0A6J5KN12</accession>
<organism evidence="1">
    <name type="scientific">uncultured Caudovirales phage</name>
    <dbReference type="NCBI Taxonomy" id="2100421"/>
    <lineage>
        <taxon>Viruses</taxon>
        <taxon>Duplodnaviria</taxon>
        <taxon>Heunggongvirae</taxon>
        <taxon>Uroviricota</taxon>
        <taxon>Caudoviricetes</taxon>
        <taxon>Peduoviridae</taxon>
        <taxon>Maltschvirus</taxon>
        <taxon>Maltschvirus maltsch</taxon>
    </lineage>
</organism>
<reference evidence="1" key="1">
    <citation type="submission" date="2020-04" db="EMBL/GenBank/DDBJ databases">
        <authorList>
            <person name="Chiriac C."/>
            <person name="Salcher M."/>
            <person name="Ghai R."/>
            <person name="Kavagutti S V."/>
        </authorList>
    </citation>
    <scope>NUCLEOTIDE SEQUENCE</scope>
</reference>
<proteinExistence type="predicted"/>
<sequence>MQHLMKQLSDIVEGKALESPAESVASPTSPPPTGKAILKRYRLTLRFIPPHGAPFERTDIRIATTPQGAAGLAKLYYRQGLGIAPFEPTGMWDELTVVALAAVELPPEAPDAEPVTIEN</sequence>
<gene>
    <name evidence="1" type="ORF">UFOVP28_18</name>
</gene>